<keyword evidence="1" id="KW-0472">Membrane</keyword>
<keyword evidence="1" id="KW-0812">Transmembrane</keyword>
<gene>
    <name evidence="2" type="ORF">RHGRI_018206</name>
</gene>
<name>A0AAV6K0J9_9ERIC</name>
<keyword evidence="3" id="KW-1185">Reference proteome</keyword>
<keyword evidence="1" id="KW-1133">Transmembrane helix</keyword>
<dbReference type="Proteomes" id="UP000823749">
    <property type="component" value="Chromosome 6"/>
</dbReference>
<dbReference type="EMBL" id="JACTNZ010000006">
    <property type="protein sequence ID" value="KAG5545961.1"/>
    <property type="molecule type" value="Genomic_DNA"/>
</dbReference>
<dbReference type="AlphaFoldDB" id="A0AAV6K0J9"/>
<comment type="caution">
    <text evidence="2">The sequence shown here is derived from an EMBL/GenBank/DDBJ whole genome shotgun (WGS) entry which is preliminary data.</text>
</comment>
<reference evidence="2 3" key="1">
    <citation type="submission" date="2020-08" db="EMBL/GenBank/DDBJ databases">
        <title>Plant Genome Project.</title>
        <authorList>
            <person name="Zhang R.-G."/>
        </authorList>
    </citation>
    <scope>NUCLEOTIDE SEQUENCE [LARGE SCALE GENOMIC DNA]</scope>
    <source>
        <strain evidence="2">WSP0</strain>
        <tissue evidence="2">Leaf</tissue>
    </source>
</reference>
<feature type="transmembrane region" description="Helical" evidence="1">
    <location>
        <begin position="91"/>
        <end position="113"/>
    </location>
</feature>
<evidence type="ECO:0008006" key="4">
    <source>
        <dbReference type="Google" id="ProtNLM"/>
    </source>
</evidence>
<feature type="transmembrane region" description="Helical" evidence="1">
    <location>
        <begin position="6"/>
        <end position="26"/>
    </location>
</feature>
<organism evidence="2 3">
    <name type="scientific">Rhododendron griersonianum</name>
    <dbReference type="NCBI Taxonomy" id="479676"/>
    <lineage>
        <taxon>Eukaryota</taxon>
        <taxon>Viridiplantae</taxon>
        <taxon>Streptophyta</taxon>
        <taxon>Embryophyta</taxon>
        <taxon>Tracheophyta</taxon>
        <taxon>Spermatophyta</taxon>
        <taxon>Magnoliopsida</taxon>
        <taxon>eudicotyledons</taxon>
        <taxon>Gunneridae</taxon>
        <taxon>Pentapetalae</taxon>
        <taxon>asterids</taxon>
        <taxon>Ericales</taxon>
        <taxon>Ericaceae</taxon>
        <taxon>Ericoideae</taxon>
        <taxon>Rhodoreae</taxon>
        <taxon>Rhododendron</taxon>
    </lineage>
</organism>
<proteinExistence type="predicted"/>
<accession>A0AAV6K0J9</accession>
<evidence type="ECO:0000313" key="2">
    <source>
        <dbReference type="EMBL" id="KAG5545961.1"/>
    </source>
</evidence>
<sequence length="137" mass="14534">MKAYAIALIACGSVAVGVIILWCLIIKVRRKKKRSTRPNATAQPVERDIERGREKGTVVFCDDGCWDCGGGGCCGDDGCCEMDVGIVVEAAAGIVVEAIVVVVVAVVAAALVVMDVVVDHVVLIEQDLKNLFKAFEQ</sequence>
<evidence type="ECO:0000313" key="3">
    <source>
        <dbReference type="Proteomes" id="UP000823749"/>
    </source>
</evidence>
<evidence type="ECO:0000256" key="1">
    <source>
        <dbReference type="SAM" id="Phobius"/>
    </source>
</evidence>
<protein>
    <recommendedName>
        <fullName evidence="4">Transmembrane protein</fullName>
    </recommendedName>
</protein>